<accession>A0A9Q0T4B8</accession>
<feature type="region of interest" description="Disordered" evidence="1">
    <location>
        <begin position="113"/>
        <end position="178"/>
    </location>
</feature>
<comment type="caution">
    <text evidence="2">The sequence shown here is derived from an EMBL/GenBank/DDBJ whole genome shotgun (WGS) entry which is preliminary data.</text>
</comment>
<evidence type="ECO:0000256" key="1">
    <source>
        <dbReference type="SAM" id="MobiDB-lite"/>
    </source>
</evidence>
<evidence type="ECO:0000313" key="3">
    <source>
        <dbReference type="Proteomes" id="UP001151532"/>
    </source>
</evidence>
<dbReference type="PANTHER" id="PTHR48412:SF1">
    <property type="entry name" value="ARM REPEAT SUPERFAMILY PROTEIN"/>
    <property type="match status" value="1"/>
</dbReference>
<dbReference type="OrthoDB" id="185373at2759"/>
<evidence type="ECO:0000313" key="2">
    <source>
        <dbReference type="EMBL" id="KAJ6700010.1"/>
    </source>
</evidence>
<proteinExistence type="predicted"/>
<keyword evidence="3" id="KW-1185">Reference proteome</keyword>
<reference evidence="2" key="2">
    <citation type="journal article" date="2023" name="Int. J. Mol. Sci.">
        <title>De Novo Assembly and Annotation of 11 Diverse Shrub Willow (Salix) Genomes Reveals Novel Gene Organization in Sex-Linked Regions.</title>
        <authorList>
            <person name="Hyden B."/>
            <person name="Feng K."/>
            <person name="Yates T.B."/>
            <person name="Jawdy S."/>
            <person name="Cereghino C."/>
            <person name="Smart L.B."/>
            <person name="Muchero W."/>
        </authorList>
    </citation>
    <scope>NUCLEOTIDE SEQUENCE</scope>
    <source>
        <tissue evidence="2">Shoot tip</tissue>
    </source>
</reference>
<feature type="compositionally biased region" description="Basic residues" evidence="1">
    <location>
        <begin position="163"/>
        <end position="178"/>
    </location>
</feature>
<organism evidence="2 3">
    <name type="scientific">Salix purpurea</name>
    <name type="common">Purple osier willow</name>
    <dbReference type="NCBI Taxonomy" id="77065"/>
    <lineage>
        <taxon>Eukaryota</taxon>
        <taxon>Viridiplantae</taxon>
        <taxon>Streptophyta</taxon>
        <taxon>Embryophyta</taxon>
        <taxon>Tracheophyta</taxon>
        <taxon>Spermatophyta</taxon>
        <taxon>Magnoliopsida</taxon>
        <taxon>eudicotyledons</taxon>
        <taxon>Gunneridae</taxon>
        <taxon>Pentapetalae</taxon>
        <taxon>rosids</taxon>
        <taxon>fabids</taxon>
        <taxon>Malpighiales</taxon>
        <taxon>Salicaceae</taxon>
        <taxon>Saliceae</taxon>
        <taxon>Salix</taxon>
    </lineage>
</organism>
<feature type="compositionally biased region" description="Basic and acidic residues" evidence="1">
    <location>
        <begin position="119"/>
        <end position="131"/>
    </location>
</feature>
<dbReference type="AlphaFoldDB" id="A0A9Q0T4B8"/>
<dbReference type="EMBL" id="JAPFFK010000017">
    <property type="protein sequence ID" value="KAJ6700010.1"/>
    <property type="molecule type" value="Genomic_DNA"/>
</dbReference>
<feature type="region of interest" description="Disordered" evidence="1">
    <location>
        <begin position="27"/>
        <end position="56"/>
    </location>
</feature>
<dbReference type="Proteomes" id="UP001151532">
    <property type="component" value="Chromosome 6"/>
</dbReference>
<sequence length="178" mass="20166">MIRKCGFSAVESDIPEKHKSFFKTVLQNRHHKSSSKEADTNDIVKTPADVSPKRSPRTRNRVLYPRETAQCIPGRERGRGNTTRTLPPQAGLVYQLVMVVDVKGRKELGTSSMKNSIKVRSEDGWKKKNFNEEQTGGATRKMEHRNVNKKGKAAFSRPSSASKLHKPQKAWKKQKPNN</sequence>
<name>A0A9Q0T4B8_SALPP</name>
<dbReference type="PANTHER" id="PTHR48412">
    <property type="entry name" value="ARM REPEAT SUPERFAMILY PROTEIN"/>
    <property type="match status" value="1"/>
</dbReference>
<reference evidence="2" key="1">
    <citation type="submission" date="2022-11" db="EMBL/GenBank/DDBJ databases">
        <authorList>
            <person name="Hyden B.L."/>
            <person name="Feng K."/>
            <person name="Yates T."/>
            <person name="Jawdy S."/>
            <person name="Smart L.B."/>
            <person name="Muchero W."/>
        </authorList>
    </citation>
    <scope>NUCLEOTIDE SEQUENCE</scope>
    <source>
        <tissue evidence="2">Shoot tip</tissue>
    </source>
</reference>
<gene>
    <name evidence="2" type="ORF">OIU79_013118</name>
</gene>
<protein>
    <submittedName>
        <fullName evidence="2">Uncharacterized protein</fullName>
    </submittedName>
</protein>